<organism evidence="1 2">
    <name type="scientific">Fusarium anthophilum</name>
    <dbReference type="NCBI Taxonomy" id="48485"/>
    <lineage>
        <taxon>Eukaryota</taxon>
        <taxon>Fungi</taxon>
        <taxon>Dikarya</taxon>
        <taxon>Ascomycota</taxon>
        <taxon>Pezizomycotina</taxon>
        <taxon>Sordariomycetes</taxon>
        <taxon>Hypocreomycetidae</taxon>
        <taxon>Hypocreales</taxon>
        <taxon>Nectriaceae</taxon>
        <taxon>Fusarium</taxon>
        <taxon>Fusarium fujikuroi species complex</taxon>
    </lineage>
</organism>
<evidence type="ECO:0000313" key="1">
    <source>
        <dbReference type="EMBL" id="KAF5248698.1"/>
    </source>
</evidence>
<dbReference type="AlphaFoldDB" id="A0A8H4ZKU6"/>
<reference evidence="1 2" key="1">
    <citation type="journal article" date="2020" name="BMC Genomics">
        <title>Correction to: Identification and distribution of gene clusters required for synthesis of sphingolipid metabolism inhibitors in diverse species of the filamentous fungus Fusarium.</title>
        <authorList>
            <person name="Kim H.S."/>
            <person name="Lohmar J.M."/>
            <person name="Busman M."/>
            <person name="Brown D.W."/>
            <person name="Naumann T.A."/>
            <person name="Divon H.H."/>
            <person name="Lysoe E."/>
            <person name="Uhlig S."/>
            <person name="Proctor R.H."/>
        </authorList>
    </citation>
    <scope>NUCLEOTIDE SEQUENCE [LARGE SCALE GENOMIC DNA]</scope>
    <source>
        <strain evidence="1 2">NRRL 25214</strain>
    </source>
</reference>
<protein>
    <submittedName>
        <fullName evidence="1">Uncharacterized protein</fullName>
    </submittedName>
</protein>
<evidence type="ECO:0000313" key="2">
    <source>
        <dbReference type="Proteomes" id="UP000573603"/>
    </source>
</evidence>
<dbReference type="Proteomes" id="UP000573603">
    <property type="component" value="Unassembled WGS sequence"/>
</dbReference>
<accession>A0A8H4ZKU6</accession>
<comment type="caution">
    <text evidence="1">The sequence shown here is derived from an EMBL/GenBank/DDBJ whole genome shotgun (WGS) entry which is preliminary data.</text>
</comment>
<gene>
    <name evidence="1" type="ORF">FANTH_5768</name>
</gene>
<name>A0A8H4ZKU6_9HYPO</name>
<sequence>MVGTIYAMMEVHFQAKATQIEPPKEDIFKTYIYARRSEQVYDEQNKLLKFKIYDNFDNAAKVVGELWNLLRKENVLENWDFQELFLMTNMGQVCNPLEDERLLKVYEMPTFEEFLDRLFPSTARTSST</sequence>
<keyword evidence="2" id="KW-1185">Reference proteome</keyword>
<dbReference type="EMBL" id="JABEVY010000126">
    <property type="protein sequence ID" value="KAF5248698.1"/>
    <property type="molecule type" value="Genomic_DNA"/>
</dbReference>
<proteinExistence type="predicted"/>